<dbReference type="AlphaFoldDB" id="A0A4U0S6D1"/>
<evidence type="ECO:0000313" key="3">
    <source>
        <dbReference type="EMBL" id="TKA04542.1"/>
    </source>
</evidence>
<dbReference type="OrthoDB" id="3422781at2"/>
<dbReference type="InterPro" id="IPR052907">
    <property type="entry name" value="Beta-lactamase/esterase"/>
</dbReference>
<sequence>MAHGTGGAGNTVGGAPPGRRLGESHPGGDTDPPTEQTPPHNGAGHQKHPAPPRPARRGQGLRRRHGPRRRHRGRPVHHGVTDAGSAGGVRPVVDVHGTVEDGFEPVRDAFRRNFDERVELGAAVALYRHGRKVVDLWGGARDADAPSGPAWAEDTVQIVRSATKGVAAACLLLLHQRGQLDLDAPIAHYWPEFKANGKERATLRHALAHRAAVPALDTPLTPAEAVDGVSGPHALAVQAPFWTPGDGHGYHAHTYSWLIAELVLRATGRTVGRYIAEEIARPLGGLDLWVGIPADQAHRTGRIAPVEPPVAPAGASAHGPRARPKRSVTAAYADQGSLTRRAFAAITPHPDENSPAYRAAQLPAAAGIASARSLARFYAALVGDVEGPGRKLFAPATLTAARTVESEGPDRVLVVTTRFGLGYMLHSPSSPFLAPGSFGHPGRGGSLGFADPESGIGFGYVTNGMQKNVTADPRAQALVRAVRSCL</sequence>
<evidence type="ECO:0000256" key="1">
    <source>
        <dbReference type="SAM" id="MobiDB-lite"/>
    </source>
</evidence>
<proteinExistence type="predicted"/>
<keyword evidence="4" id="KW-1185">Reference proteome</keyword>
<evidence type="ECO:0000259" key="2">
    <source>
        <dbReference type="Pfam" id="PF00144"/>
    </source>
</evidence>
<comment type="caution">
    <text evidence="3">The sequence shown here is derived from an EMBL/GenBank/DDBJ whole genome shotgun (WGS) entry which is preliminary data.</text>
</comment>
<feature type="compositionally biased region" description="Gly residues" evidence="1">
    <location>
        <begin position="1"/>
        <end position="16"/>
    </location>
</feature>
<feature type="region of interest" description="Disordered" evidence="1">
    <location>
        <begin position="1"/>
        <end position="91"/>
    </location>
</feature>
<gene>
    <name evidence="3" type="ORF">FCI23_35940</name>
</gene>
<dbReference type="SUPFAM" id="SSF56601">
    <property type="entry name" value="beta-lactamase/transpeptidase-like"/>
    <property type="match status" value="1"/>
</dbReference>
<feature type="compositionally biased region" description="Basic residues" evidence="1">
    <location>
        <begin position="45"/>
        <end position="77"/>
    </location>
</feature>
<dbReference type="InterPro" id="IPR012338">
    <property type="entry name" value="Beta-lactam/transpept-like"/>
</dbReference>
<dbReference type="Proteomes" id="UP000305778">
    <property type="component" value="Unassembled WGS sequence"/>
</dbReference>
<organism evidence="3 4">
    <name type="scientific">Actinacidiphila oryziradicis</name>
    <dbReference type="NCBI Taxonomy" id="2571141"/>
    <lineage>
        <taxon>Bacteria</taxon>
        <taxon>Bacillati</taxon>
        <taxon>Actinomycetota</taxon>
        <taxon>Actinomycetes</taxon>
        <taxon>Kitasatosporales</taxon>
        <taxon>Streptomycetaceae</taxon>
        <taxon>Actinacidiphila</taxon>
    </lineage>
</organism>
<accession>A0A4U0S6D1</accession>
<evidence type="ECO:0000313" key="4">
    <source>
        <dbReference type="Proteomes" id="UP000305778"/>
    </source>
</evidence>
<dbReference type="PANTHER" id="PTHR43319:SF3">
    <property type="entry name" value="BETA-LACTAMASE-RELATED DOMAIN-CONTAINING PROTEIN"/>
    <property type="match status" value="1"/>
</dbReference>
<dbReference type="Gene3D" id="3.40.710.10">
    <property type="entry name" value="DD-peptidase/beta-lactamase superfamily"/>
    <property type="match status" value="1"/>
</dbReference>
<protein>
    <submittedName>
        <fullName evidence="3">Beta-lactamase family protein</fullName>
    </submittedName>
</protein>
<feature type="region of interest" description="Disordered" evidence="1">
    <location>
        <begin position="304"/>
        <end position="326"/>
    </location>
</feature>
<dbReference type="InterPro" id="IPR001466">
    <property type="entry name" value="Beta-lactam-related"/>
</dbReference>
<feature type="domain" description="Beta-lactamase-related" evidence="2">
    <location>
        <begin position="110"/>
        <end position="478"/>
    </location>
</feature>
<dbReference type="EMBL" id="SUMC01000052">
    <property type="protein sequence ID" value="TKA04542.1"/>
    <property type="molecule type" value="Genomic_DNA"/>
</dbReference>
<name>A0A4U0S6D1_9ACTN</name>
<dbReference type="Pfam" id="PF00144">
    <property type="entry name" value="Beta-lactamase"/>
    <property type="match status" value="1"/>
</dbReference>
<dbReference type="PANTHER" id="PTHR43319">
    <property type="entry name" value="BETA-LACTAMASE-RELATED"/>
    <property type="match status" value="1"/>
</dbReference>
<reference evidence="3 4" key="1">
    <citation type="submission" date="2019-04" db="EMBL/GenBank/DDBJ databases">
        <title>Streptomyces oryziradicis sp. nov., a novel actinomycete isolated from rhizosphere soil of rice (Oryza sativa L.).</title>
        <authorList>
            <person name="Li C."/>
        </authorList>
    </citation>
    <scope>NUCLEOTIDE SEQUENCE [LARGE SCALE GENOMIC DNA]</scope>
    <source>
        <strain evidence="3 4">NEAU-C40</strain>
    </source>
</reference>